<protein>
    <submittedName>
        <fullName evidence="3">Kinase-like domain-containing protein</fullName>
    </submittedName>
</protein>
<dbReference type="CDD" id="cd00180">
    <property type="entry name" value="PKc"/>
    <property type="match status" value="1"/>
</dbReference>
<keyword evidence="3" id="KW-0418">Kinase</keyword>
<reference evidence="3" key="1">
    <citation type="submission" date="2023-06" db="EMBL/GenBank/DDBJ databases">
        <title>Genome-scale phylogeny and comparative genomics of the fungal order Sordariales.</title>
        <authorList>
            <consortium name="Lawrence Berkeley National Laboratory"/>
            <person name="Hensen N."/>
            <person name="Bonometti L."/>
            <person name="Westerberg I."/>
            <person name="Brannstrom I.O."/>
            <person name="Guillou S."/>
            <person name="Cros-Aarteil S."/>
            <person name="Calhoun S."/>
            <person name="Haridas S."/>
            <person name="Kuo A."/>
            <person name="Mondo S."/>
            <person name="Pangilinan J."/>
            <person name="Riley R."/>
            <person name="Labutti K."/>
            <person name="Andreopoulos B."/>
            <person name="Lipzen A."/>
            <person name="Chen C."/>
            <person name="Yanf M."/>
            <person name="Daum C."/>
            <person name="Ng V."/>
            <person name="Clum A."/>
            <person name="Steindorff A."/>
            <person name="Ohm R."/>
            <person name="Martin F."/>
            <person name="Silar P."/>
            <person name="Natvig D."/>
            <person name="Lalanne C."/>
            <person name="Gautier V."/>
            <person name="Ament-Velasquez S.L."/>
            <person name="Kruys A."/>
            <person name="Hutchinson M.I."/>
            <person name="Powell A.J."/>
            <person name="Barry K."/>
            <person name="Miller A.N."/>
            <person name="Grigoriev I.V."/>
            <person name="Debuchy R."/>
            <person name="Gladieux P."/>
            <person name="Thoren M.H."/>
            <person name="Johannesson H."/>
        </authorList>
    </citation>
    <scope>NUCLEOTIDE SEQUENCE</scope>
    <source>
        <strain evidence="3">SMH4607-1</strain>
    </source>
</reference>
<dbReference type="SUPFAM" id="SSF56112">
    <property type="entry name" value="Protein kinase-like (PK-like)"/>
    <property type="match status" value="1"/>
</dbReference>
<dbReference type="Proteomes" id="UP001172102">
    <property type="component" value="Unassembled WGS sequence"/>
</dbReference>
<dbReference type="AlphaFoldDB" id="A0AA40DXI3"/>
<dbReference type="PROSITE" id="PS50011">
    <property type="entry name" value="PROTEIN_KINASE_DOM"/>
    <property type="match status" value="1"/>
</dbReference>
<dbReference type="EMBL" id="JAUKUA010000004">
    <property type="protein sequence ID" value="KAK0715323.1"/>
    <property type="molecule type" value="Genomic_DNA"/>
</dbReference>
<dbReference type="Gene3D" id="1.10.510.10">
    <property type="entry name" value="Transferase(Phosphotransferase) domain 1"/>
    <property type="match status" value="1"/>
</dbReference>
<feature type="compositionally biased region" description="Low complexity" evidence="1">
    <location>
        <begin position="206"/>
        <end position="233"/>
    </location>
</feature>
<feature type="compositionally biased region" description="Basic and acidic residues" evidence="1">
    <location>
        <begin position="662"/>
        <end position="677"/>
    </location>
</feature>
<dbReference type="GO" id="GO:0005524">
    <property type="term" value="F:ATP binding"/>
    <property type="evidence" value="ECO:0007669"/>
    <property type="project" value="InterPro"/>
</dbReference>
<keyword evidence="3" id="KW-0808">Transferase</keyword>
<dbReference type="InterPro" id="IPR000719">
    <property type="entry name" value="Prot_kinase_dom"/>
</dbReference>
<organism evidence="3 4">
    <name type="scientific">Lasiosphaeris hirsuta</name>
    <dbReference type="NCBI Taxonomy" id="260670"/>
    <lineage>
        <taxon>Eukaryota</taxon>
        <taxon>Fungi</taxon>
        <taxon>Dikarya</taxon>
        <taxon>Ascomycota</taxon>
        <taxon>Pezizomycotina</taxon>
        <taxon>Sordariomycetes</taxon>
        <taxon>Sordariomycetidae</taxon>
        <taxon>Sordariales</taxon>
        <taxon>Lasiosphaeriaceae</taxon>
        <taxon>Lasiosphaeris</taxon>
    </lineage>
</organism>
<keyword evidence="4" id="KW-1185">Reference proteome</keyword>
<evidence type="ECO:0000256" key="1">
    <source>
        <dbReference type="SAM" id="MobiDB-lite"/>
    </source>
</evidence>
<dbReference type="PANTHER" id="PTHR24359:SF1">
    <property type="entry name" value="INHIBITOR OF NUCLEAR FACTOR KAPPA-B KINASE EPSILON SUBUNIT HOMOLOG 1-RELATED"/>
    <property type="match status" value="1"/>
</dbReference>
<dbReference type="SMART" id="SM00220">
    <property type="entry name" value="S_TKc"/>
    <property type="match status" value="1"/>
</dbReference>
<dbReference type="InterPro" id="IPR011009">
    <property type="entry name" value="Kinase-like_dom_sf"/>
</dbReference>
<accession>A0AA40DXI3</accession>
<name>A0AA40DXI3_9PEZI</name>
<dbReference type="GO" id="GO:0004674">
    <property type="term" value="F:protein serine/threonine kinase activity"/>
    <property type="evidence" value="ECO:0007669"/>
    <property type="project" value="TreeGrafter"/>
</dbReference>
<gene>
    <name evidence="3" type="ORF">B0H67DRAFT_580455</name>
</gene>
<feature type="region of interest" description="Disordered" evidence="1">
    <location>
        <begin position="653"/>
        <end position="704"/>
    </location>
</feature>
<evidence type="ECO:0000313" key="4">
    <source>
        <dbReference type="Proteomes" id="UP001172102"/>
    </source>
</evidence>
<proteinExistence type="predicted"/>
<sequence length="704" mass="80041">MDHELRQSSRKPFSKGPQYYVPIDSLHSVMTRDAIRTVLPAIARGVIPHHLDQLAQDIFGRLLDDKKHAKSFRKILAILILIGKADRILDFVKAGIDDTKLPLQKLGDDRLFRLAWTWSEKPSERPSSQEVGVAEKERPTPKLEPIPLFQSWERLEIEAFESAQWDTLAPFFSRGPKEDSWVHRYELSWRHPLPFEVISDGNSVKSSNRTTGSRTTGSRTAGSGHSSGSMEGGNSKVWKVKIHRAHHDLQSYTESGKDPTLAIKRLSACTDRETFKNEVNILTRLNKCNDRHLVKLLLTMEIAERSGQDDVSFFLMFPLADGNLRQFWQQNFPHPNCTNIATYARWVAKQFNGLVCALCKLHDLHQREVHSLKEEENKGTSNTGDPLYGIHGDIKPENLLWYKEWIGPGGQHANLKTNEPGDAEPFGVLQLADFGISKLHRAETRSSVDMRKSTKTYAPPETEWGINECSRSFDIWSLGCVFLEFICWLVQGGSGKQNPVEIFHDARYLDGANRSLAGTVQDTFYRWHAVKTDGGAETKFEVNPAVTELVVVMKKAPTSSEFVHDMLNIILYDMLVIQEPKRQDGGVKSEDLEPPPDKERIDSLALANKLKVIIWKGRDDEYFTKPFSTPQGLITKDPKALTIPKSATELAKMRRSMTKTFPQDRKRGDSPRQDQQHRASTIHEISSTQEEPDLSRDYNTRHQF</sequence>
<feature type="compositionally biased region" description="Basic and acidic residues" evidence="1">
    <location>
        <begin position="693"/>
        <end position="704"/>
    </location>
</feature>
<comment type="caution">
    <text evidence="3">The sequence shown here is derived from an EMBL/GenBank/DDBJ whole genome shotgun (WGS) entry which is preliminary data.</text>
</comment>
<evidence type="ECO:0000313" key="3">
    <source>
        <dbReference type="EMBL" id="KAK0715323.1"/>
    </source>
</evidence>
<feature type="domain" description="Protein kinase" evidence="2">
    <location>
        <begin position="215"/>
        <end position="575"/>
    </location>
</feature>
<feature type="region of interest" description="Disordered" evidence="1">
    <location>
        <begin position="200"/>
        <end position="233"/>
    </location>
</feature>
<dbReference type="Pfam" id="PF00069">
    <property type="entry name" value="Pkinase"/>
    <property type="match status" value="1"/>
</dbReference>
<dbReference type="PANTHER" id="PTHR24359">
    <property type="entry name" value="SERINE/THREONINE-PROTEIN KINASE SBK1"/>
    <property type="match status" value="1"/>
</dbReference>
<evidence type="ECO:0000259" key="2">
    <source>
        <dbReference type="PROSITE" id="PS50011"/>
    </source>
</evidence>